<proteinExistence type="predicted"/>
<dbReference type="EMBL" id="JBFXLS010000043">
    <property type="protein sequence ID" value="KAL2824480.1"/>
    <property type="molecule type" value="Genomic_DNA"/>
</dbReference>
<evidence type="ECO:0000313" key="2">
    <source>
        <dbReference type="EMBL" id="KAL2824480.1"/>
    </source>
</evidence>
<organism evidence="2 3">
    <name type="scientific">Aspergillus cavernicola</name>
    <dbReference type="NCBI Taxonomy" id="176166"/>
    <lineage>
        <taxon>Eukaryota</taxon>
        <taxon>Fungi</taxon>
        <taxon>Dikarya</taxon>
        <taxon>Ascomycota</taxon>
        <taxon>Pezizomycotina</taxon>
        <taxon>Eurotiomycetes</taxon>
        <taxon>Eurotiomycetidae</taxon>
        <taxon>Eurotiales</taxon>
        <taxon>Aspergillaceae</taxon>
        <taxon>Aspergillus</taxon>
        <taxon>Aspergillus subgen. Nidulantes</taxon>
    </lineage>
</organism>
<accession>A0ABR4I9Q0</accession>
<keyword evidence="1" id="KW-0472">Membrane</keyword>
<keyword evidence="1" id="KW-1133">Transmembrane helix</keyword>
<evidence type="ECO:0000256" key="1">
    <source>
        <dbReference type="SAM" id="Phobius"/>
    </source>
</evidence>
<reference evidence="2 3" key="1">
    <citation type="submission" date="2024-07" db="EMBL/GenBank/DDBJ databases">
        <title>Section-level genome sequencing and comparative genomics of Aspergillus sections Usti and Cavernicolus.</title>
        <authorList>
            <consortium name="Lawrence Berkeley National Laboratory"/>
            <person name="Nybo J.L."/>
            <person name="Vesth T.C."/>
            <person name="Theobald S."/>
            <person name="Frisvad J.C."/>
            <person name="Larsen T.O."/>
            <person name="Kjaerboelling I."/>
            <person name="Rothschild-Mancinelli K."/>
            <person name="Lyhne E.K."/>
            <person name="Kogle M.E."/>
            <person name="Barry K."/>
            <person name="Clum A."/>
            <person name="Na H."/>
            <person name="Ledsgaard L."/>
            <person name="Lin J."/>
            <person name="Lipzen A."/>
            <person name="Kuo A."/>
            <person name="Riley R."/>
            <person name="Mondo S."/>
            <person name="LaButti K."/>
            <person name="Haridas S."/>
            <person name="Pangalinan J."/>
            <person name="Salamov A.A."/>
            <person name="Simmons B.A."/>
            <person name="Magnuson J.K."/>
            <person name="Chen J."/>
            <person name="Drula E."/>
            <person name="Henrissat B."/>
            <person name="Wiebenga A."/>
            <person name="Lubbers R.J."/>
            <person name="Gomes A.C."/>
            <person name="Makela M.R."/>
            <person name="Stajich J."/>
            <person name="Grigoriev I.V."/>
            <person name="Mortensen U.H."/>
            <person name="De vries R.P."/>
            <person name="Baker S.E."/>
            <person name="Andersen M.R."/>
        </authorList>
    </citation>
    <scope>NUCLEOTIDE SEQUENCE [LARGE SCALE GENOMIC DNA]</scope>
    <source>
        <strain evidence="2 3">CBS 600.67</strain>
    </source>
</reference>
<comment type="caution">
    <text evidence="2">The sequence shown here is derived from an EMBL/GenBank/DDBJ whole genome shotgun (WGS) entry which is preliminary data.</text>
</comment>
<feature type="transmembrane region" description="Helical" evidence="1">
    <location>
        <begin position="274"/>
        <end position="291"/>
    </location>
</feature>
<name>A0ABR4I9Q0_9EURO</name>
<gene>
    <name evidence="2" type="ORF">BDW59DRAFT_162367</name>
</gene>
<evidence type="ECO:0000313" key="3">
    <source>
        <dbReference type="Proteomes" id="UP001610335"/>
    </source>
</evidence>
<dbReference type="Proteomes" id="UP001610335">
    <property type="component" value="Unassembled WGS sequence"/>
</dbReference>
<keyword evidence="3" id="KW-1185">Reference proteome</keyword>
<protein>
    <submittedName>
        <fullName evidence="2">Uncharacterized protein</fullName>
    </submittedName>
</protein>
<sequence>MQAVFSSADASAIQSPVTHVNPPVSPSLLSSSSTISIATSAAISTIVDSTSTSTSAISVTKITKDVSTDASLILNESDTTIVPPTSATETSEAIDTTSLMSSQPIPISPVGSITGNTPSSSNTVVVDDPTPTGSPVPPIPVPTTIVSSISTEFLNILPILSSWESNPSPPPQTDVIGRVDSLKDKVEDLVSEIGGDISTSGCKPLKKRGLIDDVFGVAGGAVEDVVRGGRQGSCEYFGFPAEQSPSGGQQRPLQHLGLDVLHDQQLIPRVVFNNNNNIIIIIIIIIIIMMYL</sequence>
<keyword evidence="1" id="KW-0812">Transmembrane</keyword>